<organism evidence="3 4">
    <name type="scientific">Skeletonema marinoi</name>
    <dbReference type="NCBI Taxonomy" id="267567"/>
    <lineage>
        <taxon>Eukaryota</taxon>
        <taxon>Sar</taxon>
        <taxon>Stramenopiles</taxon>
        <taxon>Ochrophyta</taxon>
        <taxon>Bacillariophyta</taxon>
        <taxon>Coscinodiscophyceae</taxon>
        <taxon>Thalassiosirophycidae</taxon>
        <taxon>Thalassiosirales</taxon>
        <taxon>Skeletonemataceae</taxon>
        <taxon>Skeletonema</taxon>
        <taxon>Skeletonema marinoi-dohrnii complex</taxon>
    </lineage>
</organism>
<evidence type="ECO:0000313" key="4">
    <source>
        <dbReference type="Proteomes" id="UP001224775"/>
    </source>
</evidence>
<keyword evidence="3" id="KW-0378">Hydrolase</keyword>
<dbReference type="PROSITE" id="PS50879">
    <property type="entry name" value="RNASE_H_1"/>
    <property type="match status" value="1"/>
</dbReference>
<dbReference type="PANTHER" id="PTHR46387">
    <property type="entry name" value="POLYNUCLEOTIDYL TRANSFERASE, RIBONUCLEASE H-LIKE SUPERFAMILY PROTEIN"/>
    <property type="match status" value="1"/>
</dbReference>
<dbReference type="GO" id="GO:0003676">
    <property type="term" value="F:nucleic acid binding"/>
    <property type="evidence" value="ECO:0007669"/>
    <property type="project" value="InterPro"/>
</dbReference>
<dbReference type="InterPro" id="IPR036397">
    <property type="entry name" value="RNaseH_sf"/>
</dbReference>
<evidence type="ECO:0000256" key="1">
    <source>
        <dbReference type="SAM" id="MobiDB-lite"/>
    </source>
</evidence>
<dbReference type="Pfam" id="PF13456">
    <property type="entry name" value="RVT_3"/>
    <property type="match status" value="2"/>
</dbReference>
<reference evidence="3" key="1">
    <citation type="submission" date="2023-06" db="EMBL/GenBank/DDBJ databases">
        <title>Survivors Of The Sea: Transcriptome response of Skeletonema marinoi to long-term dormancy.</title>
        <authorList>
            <person name="Pinder M.I.M."/>
            <person name="Kourtchenko O."/>
            <person name="Robertson E.K."/>
            <person name="Larsson T."/>
            <person name="Maumus F."/>
            <person name="Osuna-Cruz C.M."/>
            <person name="Vancaester E."/>
            <person name="Stenow R."/>
            <person name="Vandepoele K."/>
            <person name="Ploug H."/>
            <person name="Bruchert V."/>
            <person name="Godhe A."/>
            <person name="Topel M."/>
        </authorList>
    </citation>
    <scope>NUCLEOTIDE SEQUENCE</scope>
    <source>
        <strain evidence="3">R05AC</strain>
    </source>
</reference>
<evidence type="ECO:0000259" key="2">
    <source>
        <dbReference type="PROSITE" id="PS50879"/>
    </source>
</evidence>
<dbReference type="AlphaFoldDB" id="A0AAD9DJI8"/>
<dbReference type="InterPro" id="IPR002156">
    <property type="entry name" value="RNaseH_domain"/>
</dbReference>
<dbReference type="CDD" id="cd09279">
    <property type="entry name" value="RNase_HI_like"/>
    <property type="match status" value="1"/>
</dbReference>
<dbReference type="EMBL" id="JATAAI010000001">
    <property type="protein sequence ID" value="KAK1748454.1"/>
    <property type="molecule type" value="Genomic_DNA"/>
</dbReference>
<proteinExistence type="predicted"/>
<name>A0AAD9DJI8_9STRA</name>
<dbReference type="FunFam" id="3.30.420.10:FF:000076">
    <property type="entry name" value="RBR-type E3 ubiquitin transferase"/>
    <property type="match status" value="1"/>
</dbReference>
<keyword evidence="4" id="KW-1185">Reference proteome</keyword>
<dbReference type="GO" id="GO:0004523">
    <property type="term" value="F:RNA-DNA hybrid ribonuclease activity"/>
    <property type="evidence" value="ECO:0007669"/>
    <property type="project" value="UniProtKB-EC"/>
</dbReference>
<dbReference type="SUPFAM" id="SSF53098">
    <property type="entry name" value="Ribonuclease H-like"/>
    <property type="match status" value="1"/>
</dbReference>
<dbReference type="InterPro" id="IPR012337">
    <property type="entry name" value="RNaseH-like_sf"/>
</dbReference>
<feature type="domain" description="RNase H type-1" evidence="2">
    <location>
        <begin position="284"/>
        <end position="417"/>
    </location>
</feature>
<feature type="region of interest" description="Disordered" evidence="1">
    <location>
        <begin position="220"/>
        <end position="248"/>
    </location>
</feature>
<sequence length="427" mass="47222">MFVLPVKNFLSFHKHQQPMNNHHRARFSCPPMRGSSSLADPYRPQFPLTSTCAMMSSSSASSSNEDRTHYILRFDGQVDKVTNHAGLGMVIYDASNGSKLWSGYGYINKKQQTEMTKNVADYMSLYDGLRIIQFLSSSSGTTLPRVEIQTSNDIISKHLTGKYRVSSKILLPWYNKVCKLTEGGDVATVKVDKVETKLAKQNAMYAVKGTESDNNYKSAMRDMLSKPPSTSLDCDDSPSSSSTPSDDTISMIQAQTEVEPIPANESWEPSNEQAELTNSQSISADKTYILRFDGGSRGNPGIAGSGMVLYDSEDGSEVWSGCQYLGDHLTNNEAEYAGLITGLQCARSLGVGNIVAQGDSKLILQQVEGKWKVKAAHLRQYYDEAISLSKEFASFQTCHIERARNARADELANEAMDTRRNRGFDIQ</sequence>
<dbReference type="Proteomes" id="UP001224775">
    <property type="component" value="Unassembled WGS sequence"/>
</dbReference>
<protein>
    <submittedName>
        <fullName evidence="3">Ribonuclease H1 family protein</fullName>
        <ecNumber evidence="3">3.1.26.4</ecNumber>
    </submittedName>
</protein>
<gene>
    <name evidence="3" type="ORF">QTG54_000393</name>
</gene>
<dbReference type="PANTHER" id="PTHR46387:SF2">
    <property type="entry name" value="RIBONUCLEASE HI"/>
    <property type="match status" value="1"/>
</dbReference>
<dbReference type="Gene3D" id="3.30.420.10">
    <property type="entry name" value="Ribonuclease H-like superfamily/Ribonuclease H"/>
    <property type="match status" value="2"/>
</dbReference>
<dbReference type="EC" id="3.1.26.4" evidence="3"/>
<evidence type="ECO:0000313" key="3">
    <source>
        <dbReference type="EMBL" id="KAK1748454.1"/>
    </source>
</evidence>
<comment type="caution">
    <text evidence="3">The sequence shown here is derived from an EMBL/GenBank/DDBJ whole genome shotgun (WGS) entry which is preliminary data.</text>
</comment>
<accession>A0AAD9DJI8</accession>
<feature type="compositionally biased region" description="Low complexity" evidence="1">
    <location>
        <begin position="227"/>
        <end position="248"/>
    </location>
</feature>